<dbReference type="PANTHER" id="PTHR10704">
    <property type="entry name" value="CARBOHYDRATE SULFOTRANSFERASE"/>
    <property type="match status" value="1"/>
</dbReference>
<evidence type="ECO:0000313" key="2">
    <source>
        <dbReference type="Proteomes" id="UP001208570"/>
    </source>
</evidence>
<evidence type="ECO:0008006" key="3">
    <source>
        <dbReference type="Google" id="ProtNLM"/>
    </source>
</evidence>
<gene>
    <name evidence="1" type="ORF">LSH36_202g00018</name>
</gene>
<dbReference type="InterPro" id="IPR051135">
    <property type="entry name" value="Gal/GlcNAc/GalNAc_ST"/>
</dbReference>
<dbReference type="PANTHER" id="PTHR10704:SF44">
    <property type="entry name" value="LD35051P-RELATED"/>
    <property type="match status" value="1"/>
</dbReference>
<proteinExistence type="predicted"/>
<accession>A0AAD9JQ65</accession>
<dbReference type="Proteomes" id="UP001208570">
    <property type="component" value="Unassembled WGS sequence"/>
</dbReference>
<name>A0AAD9JQ65_9ANNE</name>
<dbReference type="InterPro" id="IPR027417">
    <property type="entry name" value="P-loop_NTPase"/>
</dbReference>
<dbReference type="Pfam" id="PF13469">
    <property type="entry name" value="Sulfotransfer_3"/>
    <property type="match status" value="1"/>
</dbReference>
<dbReference type="GO" id="GO:0006790">
    <property type="term" value="P:sulfur compound metabolic process"/>
    <property type="evidence" value="ECO:0007669"/>
    <property type="project" value="TreeGrafter"/>
</dbReference>
<dbReference type="GO" id="GO:0001517">
    <property type="term" value="F:N-acetylglucosamine 6-O-sulfotransferase activity"/>
    <property type="evidence" value="ECO:0007669"/>
    <property type="project" value="TreeGrafter"/>
</dbReference>
<reference evidence="1" key="1">
    <citation type="journal article" date="2023" name="Mol. Biol. Evol.">
        <title>Third-Generation Sequencing Reveals the Adaptive Role of the Epigenome in Three Deep-Sea Polychaetes.</title>
        <authorList>
            <person name="Perez M."/>
            <person name="Aroh O."/>
            <person name="Sun Y."/>
            <person name="Lan Y."/>
            <person name="Juniper S.K."/>
            <person name="Young C.R."/>
            <person name="Angers B."/>
            <person name="Qian P.Y."/>
        </authorList>
    </citation>
    <scope>NUCLEOTIDE SEQUENCE</scope>
    <source>
        <strain evidence="1">P08H-3</strain>
    </source>
</reference>
<dbReference type="SUPFAM" id="SSF52540">
    <property type="entry name" value="P-loop containing nucleoside triphosphate hydrolases"/>
    <property type="match status" value="1"/>
</dbReference>
<dbReference type="GO" id="GO:0006044">
    <property type="term" value="P:N-acetylglucosamine metabolic process"/>
    <property type="evidence" value="ECO:0007669"/>
    <property type="project" value="TreeGrafter"/>
</dbReference>
<dbReference type="EMBL" id="JAODUP010000202">
    <property type="protein sequence ID" value="KAK2156891.1"/>
    <property type="molecule type" value="Genomic_DNA"/>
</dbReference>
<sequence>MPLELILHNYMLDLKASSGFRECVAGLNTPHIDQSMDNCSSDVQQICGPTVEHAIRMQCPTILNAGVALRDTIRQMEGDLDVYLDDDNITATLEAKFDAHLGSVRHSLPPNFDETFPKFLRHQFCLASLEQTLKPCRPQVVDACSGKTLGVVHMVRLKSEDLRFVLRDFPTIHLVFYVRDPRAVAHSRVSYSREGQLKSDDISAIAAQIVDEAEDLCARMLADYWEMVKLQNKFPKVSFVVAKYEDMVLYPYEMALEFYNHMGLWLPESYKLYVETHMIVDKAEYLFGSGHPGVGNASLHHWRDLLNKNEIREINKHCRDVLDLFQYSV</sequence>
<organism evidence="1 2">
    <name type="scientific">Paralvinella palmiformis</name>
    <dbReference type="NCBI Taxonomy" id="53620"/>
    <lineage>
        <taxon>Eukaryota</taxon>
        <taxon>Metazoa</taxon>
        <taxon>Spiralia</taxon>
        <taxon>Lophotrochozoa</taxon>
        <taxon>Annelida</taxon>
        <taxon>Polychaeta</taxon>
        <taxon>Sedentaria</taxon>
        <taxon>Canalipalpata</taxon>
        <taxon>Terebellida</taxon>
        <taxon>Terebelliformia</taxon>
        <taxon>Alvinellidae</taxon>
        <taxon>Paralvinella</taxon>
    </lineage>
</organism>
<keyword evidence="2" id="KW-1185">Reference proteome</keyword>
<comment type="caution">
    <text evidence="1">The sequence shown here is derived from an EMBL/GenBank/DDBJ whole genome shotgun (WGS) entry which is preliminary data.</text>
</comment>
<protein>
    <recommendedName>
        <fullName evidence="3">Sulfotransferase</fullName>
    </recommendedName>
</protein>
<dbReference type="Gene3D" id="3.40.50.300">
    <property type="entry name" value="P-loop containing nucleotide triphosphate hydrolases"/>
    <property type="match status" value="1"/>
</dbReference>
<dbReference type="AlphaFoldDB" id="A0AAD9JQ65"/>
<evidence type="ECO:0000313" key="1">
    <source>
        <dbReference type="EMBL" id="KAK2156891.1"/>
    </source>
</evidence>